<comment type="caution">
    <text evidence="1">The sequence shown here is derived from an EMBL/GenBank/DDBJ whole genome shotgun (WGS) entry which is preliminary data.</text>
</comment>
<accession>A0AAE1CX13</accession>
<protein>
    <submittedName>
        <fullName evidence="1">Uncharacterized protein</fullName>
    </submittedName>
</protein>
<sequence>MRSCSSLGFSLKSKTFVKPAYFLLTRFWIFREDFSKCKLVSPAVNTKGSAPQLETQFCWGKITLRCPGLRLQ</sequence>
<dbReference type="Proteomes" id="UP001283361">
    <property type="component" value="Unassembled WGS sequence"/>
</dbReference>
<dbReference type="EMBL" id="JAWDGP010006450">
    <property type="protein sequence ID" value="KAK3741048.1"/>
    <property type="molecule type" value="Genomic_DNA"/>
</dbReference>
<gene>
    <name evidence="1" type="ORF">RRG08_005738</name>
</gene>
<keyword evidence="2" id="KW-1185">Reference proteome</keyword>
<name>A0AAE1CX13_9GAST</name>
<evidence type="ECO:0000313" key="1">
    <source>
        <dbReference type="EMBL" id="KAK3741048.1"/>
    </source>
</evidence>
<reference evidence="1" key="1">
    <citation type="journal article" date="2023" name="G3 (Bethesda)">
        <title>A reference genome for the long-term kleptoplast-retaining sea slug Elysia crispata morphotype clarki.</title>
        <authorList>
            <person name="Eastman K.E."/>
            <person name="Pendleton A.L."/>
            <person name="Shaikh M.A."/>
            <person name="Suttiyut T."/>
            <person name="Ogas R."/>
            <person name="Tomko P."/>
            <person name="Gavelis G."/>
            <person name="Widhalm J.R."/>
            <person name="Wisecaver J.H."/>
        </authorList>
    </citation>
    <scope>NUCLEOTIDE SEQUENCE</scope>
    <source>
        <strain evidence="1">ECLA1</strain>
    </source>
</reference>
<dbReference type="AlphaFoldDB" id="A0AAE1CX13"/>
<evidence type="ECO:0000313" key="2">
    <source>
        <dbReference type="Proteomes" id="UP001283361"/>
    </source>
</evidence>
<proteinExistence type="predicted"/>
<organism evidence="1 2">
    <name type="scientific">Elysia crispata</name>
    <name type="common">lettuce slug</name>
    <dbReference type="NCBI Taxonomy" id="231223"/>
    <lineage>
        <taxon>Eukaryota</taxon>
        <taxon>Metazoa</taxon>
        <taxon>Spiralia</taxon>
        <taxon>Lophotrochozoa</taxon>
        <taxon>Mollusca</taxon>
        <taxon>Gastropoda</taxon>
        <taxon>Heterobranchia</taxon>
        <taxon>Euthyneura</taxon>
        <taxon>Panpulmonata</taxon>
        <taxon>Sacoglossa</taxon>
        <taxon>Placobranchoidea</taxon>
        <taxon>Plakobranchidae</taxon>
        <taxon>Elysia</taxon>
    </lineage>
</organism>